<protein>
    <submittedName>
        <fullName evidence="1">Uncharacterized protein</fullName>
    </submittedName>
</protein>
<accession>A0A1Y1KHU5</accession>
<organism evidence="1">
    <name type="scientific">Photinus pyralis</name>
    <name type="common">Common eastern firefly</name>
    <name type="synonym">Lampyris pyralis</name>
    <dbReference type="NCBI Taxonomy" id="7054"/>
    <lineage>
        <taxon>Eukaryota</taxon>
        <taxon>Metazoa</taxon>
        <taxon>Ecdysozoa</taxon>
        <taxon>Arthropoda</taxon>
        <taxon>Hexapoda</taxon>
        <taxon>Insecta</taxon>
        <taxon>Pterygota</taxon>
        <taxon>Neoptera</taxon>
        <taxon>Endopterygota</taxon>
        <taxon>Coleoptera</taxon>
        <taxon>Polyphaga</taxon>
        <taxon>Elateriformia</taxon>
        <taxon>Elateroidea</taxon>
        <taxon>Lampyridae</taxon>
        <taxon>Lampyrinae</taxon>
        <taxon>Photinus</taxon>
    </lineage>
</organism>
<sequence>MTSLKPDIKELEEVQKRLSETMRDIDKEDEETIRLTNAIEGASSNDLYLMTRTASSSRRRRNKADVKDMNSTVEALRQKLFESERRKARLWEKMADLKGQAEEIKGRLN</sequence>
<dbReference type="AlphaFoldDB" id="A0A1Y1KHU5"/>
<reference evidence="1" key="1">
    <citation type="journal article" date="2016" name="Sci. Rep.">
        <title>Molecular characterization of firefly nuptial gifts: a multi-omics approach sheds light on postcopulatory sexual selection.</title>
        <authorList>
            <person name="Al-Wathiqui N."/>
            <person name="Fallon T.R."/>
            <person name="South A."/>
            <person name="Weng J.K."/>
            <person name="Lewis S.M."/>
        </authorList>
    </citation>
    <scope>NUCLEOTIDE SEQUENCE</scope>
</reference>
<proteinExistence type="predicted"/>
<dbReference type="EMBL" id="GEZM01088037">
    <property type="protein sequence ID" value="JAV58337.1"/>
    <property type="molecule type" value="Transcribed_RNA"/>
</dbReference>
<evidence type="ECO:0000313" key="1">
    <source>
        <dbReference type="EMBL" id="JAV58337.1"/>
    </source>
</evidence>
<name>A0A1Y1KHU5_PHOPY</name>